<gene>
    <name evidence="3" type="ORF">DIABBA_LOCUS9834</name>
</gene>
<evidence type="ECO:0000259" key="2">
    <source>
        <dbReference type="Pfam" id="PF08445"/>
    </source>
</evidence>
<protein>
    <recommendedName>
        <fullName evidence="2">GCN5-related N-acetyltransferase Rv2170-like domain-containing protein</fullName>
    </recommendedName>
</protein>
<dbReference type="Proteomes" id="UP001153709">
    <property type="component" value="Chromosome 6"/>
</dbReference>
<keyword evidence="4" id="KW-1185">Reference proteome</keyword>
<dbReference type="InterPro" id="IPR016181">
    <property type="entry name" value="Acyl_CoA_acyltransferase"/>
</dbReference>
<dbReference type="EMBL" id="OU898281">
    <property type="protein sequence ID" value="CAG9836775.1"/>
    <property type="molecule type" value="Genomic_DNA"/>
</dbReference>
<feature type="compositionally biased region" description="Polar residues" evidence="1">
    <location>
        <begin position="393"/>
        <end position="433"/>
    </location>
</feature>
<reference evidence="3" key="1">
    <citation type="submission" date="2022-01" db="EMBL/GenBank/DDBJ databases">
        <authorList>
            <person name="King R."/>
        </authorList>
    </citation>
    <scope>NUCLEOTIDE SEQUENCE</scope>
</reference>
<feature type="compositionally biased region" description="Acidic residues" evidence="1">
    <location>
        <begin position="371"/>
        <end position="388"/>
    </location>
</feature>
<accession>A0A9N9T8Y6</accession>
<evidence type="ECO:0000313" key="3">
    <source>
        <dbReference type="EMBL" id="CAG9836775.1"/>
    </source>
</evidence>
<dbReference type="AlphaFoldDB" id="A0A9N9T8Y6"/>
<organism evidence="3 4">
    <name type="scientific">Diabrotica balteata</name>
    <name type="common">Banded cucumber beetle</name>
    <dbReference type="NCBI Taxonomy" id="107213"/>
    <lineage>
        <taxon>Eukaryota</taxon>
        <taxon>Metazoa</taxon>
        <taxon>Ecdysozoa</taxon>
        <taxon>Arthropoda</taxon>
        <taxon>Hexapoda</taxon>
        <taxon>Insecta</taxon>
        <taxon>Pterygota</taxon>
        <taxon>Neoptera</taxon>
        <taxon>Endopterygota</taxon>
        <taxon>Coleoptera</taxon>
        <taxon>Polyphaga</taxon>
        <taxon>Cucujiformia</taxon>
        <taxon>Chrysomeloidea</taxon>
        <taxon>Chrysomelidae</taxon>
        <taxon>Galerucinae</taxon>
        <taxon>Diabroticina</taxon>
        <taxon>Diabroticites</taxon>
        <taxon>Diabrotica</taxon>
    </lineage>
</organism>
<feature type="compositionally biased region" description="Basic and acidic residues" evidence="1">
    <location>
        <begin position="434"/>
        <end position="454"/>
    </location>
</feature>
<proteinExistence type="predicted"/>
<feature type="compositionally biased region" description="Polar residues" evidence="1">
    <location>
        <begin position="455"/>
        <end position="478"/>
    </location>
</feature>
<dbReference type="GO" id="GO:0016747">
    <property type="term" value="F:acyltransferase activity, transferring groups other than amino-acyl groups"/>
    <property type="evidence" value="ECO:0007669"/>
    <property type="project" value="InterPro"/>
</dbReference>
<dbReference type="InterPro" id="IPR053225">
    <property type="entry name" value="Acyl-CoA_N-acyltransferase"/>
</dbReference>
<dbReference type="Pfam" id="PF08445">
    <property type="entry name" value="FR47"/>
    <property type="match status" value="1"/>
</dbReference>
<name>A0A9N9T8Y6_DIABA</name>
<feature type="domain" description="GCN5-related N-acetyltransferase Rv2170-like" evidence="2">
    <location>
        <begin position="132"/>
        <end position="210"/>
    </location>
</feature>
<dbReference type="OrthoDB" id="61870at2759"/>
<dbReference type="PANTHER" id="PTHR20958:SF6">
    <property type="entry name" value="GLYCINE N-ACYLTRANSFERASE-LIKE PROTEIN"/>
    <property type="match status" value="1"/>
</dbReference>
<sequence length="478" mass="54330">FDTFYEIGIFAPYISNINNIHDAIYSGLCYAKELNIPKLIKPIVFKTIHESLHYLIMTYITSHDLEIDRDERFYICKLQREAALKFYIRVPKEVEMRPLRRENWYRIILSWPYDHKPPPDYITTMIKVNGGYGIFSKVTGDLLSWGLKTMMGTIEFVQTLPRARRKKYATTIIKMLAVELAKENQHPVATVRIENAAAYSFFEHLGFRNVGVSHDIYLKSKTSTDKKETSRSITEYYLREKMAPFFGPGPSQCCPKGSVAKKEFPRFLAEYLRLKTTRLCEPSSSHCCPSSSAIKNVPPPFKRSSQRNSISHIYKTKNFNLNLLTETLEGGSSKLEPPRNQDQLETIRGMTTSPTSSSSTGTSEDPSTIDSEFDIEENDEFLSTEEQEESTRKMSVSNSLMSNEYPSVSNVNIVGSNEQQPSTSNERSLISNEHSNEHPSVSREDQQIGNEQDRPSTISRPITPTSVLDSSGTISDNS</sequence>
<evidence type="ECO:0000313" key="4">
    <source>
        <dbReference type="Proteomes" id="UP001153709"/>
    </source>
</evidence>
<feature type="compositionally biased region" description="Low complexity" evidence="1">
    <location>
        <begin position="351"/>
        <end position="368"/>
    </location>
</feature>
<feature type="non-terminal residue" evidence="3">
    <location>
        <position position="1"/>
    </location>
</feature>
<dbReference type="Gene3D" id="3.40.630.30">
    <property type="match status" value="1"/>
</dbReference>
<dbReference type="SUPFAM" id="SSF55729">
    <property type="entry name" value="Acyl-CoA N-acyltransferases (Nat)"/>
    <property type="match status" value="1"/>
</dbReference>
<evidence type="ECO:0000256" key="1">
    <source>
        <dbReference type="SAM" id="MobiDB-lite"/>
    </source>
</evidence>
<dbReference type="InterPro" id="IPR013653">
    <property type="entry name" value="GCN5-like_dom"/>
</dbReference>
<dbReference type="PANTHER" id="PTHR20958">
    <property type="entry name" value="GLYCINE N-ACYLTRANSFERASE-LIKE PROTEIN"/>
    <property type="match status" value="1"/>
</dbReference>
<feature type="region of interest" description="Disordered" evidence="1">
    <location>
        <begin position="348"/>
        <end position="478"/>
    </location>
</feature>